<protein>
    <submittedName>
        <fullName evidence="3">5-aminopentanamidase</fullName>
    </submittedName>
</protein>
<dbReference type="PANTHER" id="PTHR23088:SF27">
    <property type="entry name" value="DEAMINATED GLUTATHIONE AMIDASE"/>
    <property type="match status" value="1"/>
</dbReference>
<dbReference type="SUPFAM" id="SSF56317">
    <property type="entry name" value="Carbon-nitrogen hydrolase"/>
    <property type="match status" value="1"/>
</dbReference>
<dbReference type="InterPro" id="IPR036526">
    <property type="entry name" value="C-N_Hydrolase_sf"/>
</dbReference>
<reference evidence="4" key="1">
    <citation type="submission" date="2018-02" db="EMBL/GenBank/DDBJ databases">
        <title>Genome sequence of Desulfocucumis palustris strain NAW-5.</title>
        <authorList>
            <person name="Watanabe M."/>
            <person name="Kojima H."/>
            <person name="Fukui M."/>
        </authorList>
    </citation>
    <scope>NUCLEOTIDE SEQUENCE [LARGE SCALE GENOMIC DNA]</scope>
    <source>
        <strain evidence="4">NAW-5</strain>
    </source>
</reference>
<keyword evidence="4" id="KW-1185">Reference proteome</keyword>
<evidence type="ECO:0000313" key="4">
    <source>
        <dbReference type="Proteomes" id="UP000239549"/>
    </source>
</evidence>
<comment type="caution">
    <text evidence="3">The sequence shown here is derived from an EMBL/GenBank/DDBJ whole genome shotgun (WGS) entry which is preliminary data.</text>
</comment>
<evidence type="ECO:0000313" key="3">
    <source>
        <dbReference type="EMBL" id="GBF32896.1"/>
    </source>
</evidence>
<sequence>MRRPGGNNTGQHYRVIILKPENHINACKEFYNMETTRIALVQMQAETGKIESNINKIRNFTSSAARQKVDIICFPELCVQGYHREQTPPLAEPVPGKSSLAISRLSREEGVIILAGIAEKSPLNKPYITQLLAFPDGRVEIYRKTHLGRSEMPYFSRGEVLPVFSWEKARLGVQICWDLHFPEVSAILSLKGAEIIFAPHASPTIVGDRRDIWLKYLSARAYDNTVFLAACNLVGGDGTGQSFCGGTMVIDPKGNVLAEDFNGGESMLIADLDSALLNKIRRRESGSMRHSFYLEGRRPELYGDLLINKD</sequence>
<dbReference type="CDD" id="cd07585">
    <property type="entry name" value="nitrilase_7"/>
    <property type="match status" value="1"/>
</dbReference>
<evidence type="ECO:0000256" key="1">
    <source>
        <dbReference type="ARBA" id="ARBA00010613"/>
    </source>
</evidence>
<dbReference type="Pfam" id="PF00795">
    <property type="entry name" value="CN_hydrolase"/>
    <property type="match status" value="1"/>
</dbReference>
<dbReference type="PANTHER" id="PTHR23088">
    <property type="entry name" value="NITRILASE-RELATED"/>
    <property type="match status" value="1"/>
</dbReference>
<dbReference type="InterPro" id="IPR003010">
    <property type="entry name" value="C-N_Hydrolase"/>
</dbReference>
<dbReference type="Proteomes" id="UP000239549">
    <property type="component" value="Unassembled WGS sequence"/>
</dbReference>
<accession>A0A2L2XF74</accession>
<dbReference type="PROSITE" id="PS50263">
    <property type="entry name" value="CN_HYDROLASE"/>
    <property type="match status" value="1"/>
</dbReference>
<dbReference type="EMBL" id="BFAV01000071">
    <property type="protein sequence ID" value="GBF32896.1"/>
    <property type="molecule type" value="Genomic_DNA"/>
</dbReference>
<name>A0A2L2XF74_9FIRM</name>
<proteinExistence type="inferred from homology"/>
<dbReference type="AlphaFoldDB" id="A0A2L2XF74"/>
<comment type="similarity">
    <text evidence="1">Belongs to the carbon-nitrogen hydrolase superfamily. NIT1/NIT2 family.</text>
</comment>
<evidence type="ECO:0000259" key="2">
    <source>
        <dbReference type="PROSITE" id="PS50263"/>
    </source>
</evidence>
<feature type="domain" description="CN hydrolase" evidence="2">
    <location>
        <begin position="36"/>
        <end position="274"/>
    </location>
</feature>
<organism evidence="3 4">
    <name type="scientific">Desulfocucumis palustris</name>
    <dbReference type="NCBI Taxonomy" id="1898651"/>
    <lineage>
        <taxon>Bacteria</taxon>
        <taxon>Bacillati</taxon>
        <taxon>Bacillota</taxon>
        <taxon>Clostridia</taxon>
        <taxon>Eubacteriales</taxon>
        <taxon>Desulfocucumaceae</taxon>
        <taxon>Desulfocucumis</taxon>
    </lineage>
</organism>
<gene>
    <name evidence="3" type="ORF">DCCM_1993</name>
</gene>
<dbReference type="Gene3D" id="3.60.110.10">
    <property type="entry name" value="Carbon-nitrogen hydrolase"/>
    <property type="match status" value="1"/>
</dbReference>